<dbReference type="InterPro" id="IPR013525">
    <property type="entry name" value="ABC2_TM"/>
</dbReference>
<dbReference type="FunFam" id="3.40.50.300:FF:000054">
    <property type="entry name" value="ABC multidrug transporter atrF"/>
    <property type="match status" value="1"/>
</dbReference>
<accession>V2XFT0</accession>
<evidence type="ECO:0000313" key="12">
    <source>
        <dbReference type="Proteomes" id="UP000017559"/>
    </source>
</evidence>
<comment type="similarity">
    <text evidence="2">Belongs to the ABC transporter superfamily. ABCG family. PDR (TC 3.A.1.205) subfamily.</text>
</comment>
<feature type="transmembrane region" description="Helical" evidence="9">
    <location>
        <begin position="508"/>
        <end position="532"/>
    </location>
</feature>
<keyword evidence="5" id="KW-0547">Nucleotide-binding</keyword>
<dbReference type="InterPro" id="IPR003439">
    <property type="entry name" value="ABC_transporter-like_ATP-bd"/>
</dbReference>
<dbReference type="InterPro" id="IPR034003">
    <property type="entry name" value="ABCG_PDR_2"/>
</dbReference>
<feature type="transmembrane region" description="Helical" evidence="9">
    <location>
        <begin position="1245"/>
        <end position="1271"/>
    </location>
</feature>
<evidence type="ECO:0000256" key="4">
    <source>
        <dbReference type="ARBA" id="ARBA00022692"/>
    </source>
</evidence>
<dbReference type="STRING" id="1381753.V2XFT0"/>
<feature type="transmembrane region" description="Helical" evidence="9">
    <location>
        <begin position="544"/>
        <end position="565"/>
    </location>
</feature>
<dbReference type="FunFam" id="3.40.50.300:FF:000881">
    <property type="entry name" value="ABC multidrug transporter A-1"/>
    <property type="match status" value="1"/>
</dbReference>
<dbReference type="Proteomes" id="UP000017559">
    <property type="component" value="Unassembled WGS sequence"/>
</dbReference>
<feature type="transmembrane region" description="Helical" evidence="9">
    <location>
        <begin position="1322"/>
        <end position="1340"/>
    </location>
</feature>
<gene>
    <name evidence="11" type="ORF">Moror_2764</name>
</gene>
<dbReference type="CDD" id="cd03233">
    <property type="entry name" value="ABCG_PDR_domain1"/>
    <property type="match status" value="1"/>
</dbReference>
<evidence type="ECO:0000256" key="3">
    <source>
        <dbReference type="ARBA" id="ARBA00022448"/>
    </source>
</evidence>
<dbReference type="HOGENOM" id="CLU_000604_35_0_1"/>
<evidence type="ECO:0000256" key="8">
    <source>
        <dbReference type="ARBA" id="ARBA00023136"/>
    </source>
</evidence>
<feature type="domain" description="ABC transporter" evidence="10">
    <location>
        <begin position="145"/>
        <end position="399"/>
    </location>
</feature>
<feature type="transmembrane region" description="Helical" evidence="9">
    <location>
        <begin position="1291"/>
        <end position="1310"/>
    </location>
</feature>
<dbReference type="Pfam" id="PF00005">
    <property type="entry name" value="ABC_tran"/>
    <property type="match status" value="2"/>
</dbReference>
<feature type="transmembrane region" description="Helical" evidence="9">
    <location>
        <begin position="1170"/>
        <end position="1190"/>
    </location>
</feature>
<evidence type="ECO:0000256" key="1">
    <source>
        <dbReference type="ARBA" id="ARBA00004141"/>
    </source>
</evidence>
<dbReference type="InterPro" id="IPR043926">
    <property type="entry name" value="ABCG_dom"/>
</dbReference>
<evidence type="ECO:0000256" key="2">
    <source>
        <dbReference type="ARBA" id="ARBA00006012"/>
    </source>
</evidence>
<dbReference type="InterPro" id="IPR003593">
    <property type="entry name" value="AAA+_ATPase"/>
</dbReference>
<dbReference type="PROSITE" id="PS50893">
    <property type="entry name" value="ABC_TRANSPORTER_2"/>
    <property type="match status" value="2"/>
</dbReference>
<evidence type="ECO:0000313" key="11">
    <source>
        <dbReference type="EMBL" id="ESK91360.1"/>
    </source>
</evidence>
<feature type="transmembrane region" description="Helical" evidence="9">
    <location>
        <begin position="1439"/>
        <end position="1460"/>
    </location>
</feature>
<evidence type="ECO:0000256" key="5">
    <source>
        <dbReference type="ARBA" id="ARBA00022741"/>
    </source>
</evidence>
<dbReference type="InterPro" id="IPR010929">
    <property type="entry name" value="PDR_CDR_ABC"/>
</dbReference>
<protein>
    <submittedName>
        <fullName evidence="11">Multidrug resistance protein cdr1</fullName>
    </submittedName>
</protein>
<organism evidence="11 12">
    <name type="scientific">Moniliophthora roreri (strain MCA 2997)</name>
    <name type="common">Cocoa frosty pod rot fungus</name>
    <name type="synonym">Crinipellis roreri</name>
    <dbReference type="NCBI Taxonomy" id="1381753"/>
    <lineage>
        <taxon>Eukaryota</taxon>
        <taxon>Fungi</taxon>
        <taxon>Dikarya</taxon>
        <taxon>Basidiomycota</taxon>
        <taxon>Agaricomycotina</taxon>
        <taxon>Agaricomycetes</taxon>
        <taxon>Agaricomycetidae</taxon>
        <taxon>Agaricales</taxon>
        <taxon>Marasmiineae</taxon>
        <taxon>Marasmiaceae</taxon>
        <taxon>Moniliophthora</taxon>
    </lineage>
</organism>
<dbReference type="GO" id="GO:0140359">
    <property type="term" value="F:ABC-type transporter activity"/>
    <property type="evidence" value="ECO:0007669"/>
    <property type="project" value="InterPro"/>
</dbReference>
<name>V2XFT0_MONRO</name>
<keyword evidence="3" id="KW-0813">Transport</keyword>
<evidence type="ECO:0000256" key="9">
    <source>
        <dbReference type="SAM" id="Phobius"/>
    </source>
</evidence>
<keyword evidence="7 9" id="KW-1133">Transmembrane helix</keyword>
<comment type="subcellular location">
    <subcellularLocation>
        <location evidence="1">Membrane</location>
        <topology evidence="1">Multi-pass membrane protein</topology>
    </subcellularLocation>
</comment>
<keyword evidence="12" id="KW-1185">Reference proteome</keyword>
<dbReference type="InterPro" id="IPR029481">
    <property type="entry name" value="ABC_trans_N"/>
</dbReference>
<keyword evidence="8 9" id="KW-0472">Membrane</keyword>
<dbReference type="InterPro" id="IPR034001">
    <property type="entry name" value="ABCG_PDR_1"/>
</dbReference>
<dbReference type="Pfam" id="PF01061">
    <property type="entry name" value="ABC2_membrane"/>
    <property type="match status" value="2"/>
</dbReference>
<feature type="transmembrane region" description="Helical" evidence="9">
    <location>
        <begin position="620"/>
        <end position="642"/>
    </location>
</feature>
<dbReference type="InterPro" id="IPR017871">
    <property type="entry name" value="ABC_transporter-like_CS"/>
</dbReference>
<keyword evidence="4 9" id="KW-0812">Transmembrane</keyword>
<dbReference type="SMART" id="SM00382">
    <property type="entry name" value="AAA"/>
    <property type="match status" value="2"/>
</dbReference>
<feature type="transmembrane region" description="Helical" evidence="9">
    <location>
        <begin position="757"/>
        <end position="778"/>
    </location>
</feature>
<dbReference type="Gene3D" id="3.40.50.300">
    <property type="entry name" value="P-loop containing nucleotide triphosphate hydrolases"/>
    <property type="match status" value="2"/>
</dbReference>
<reference evidence="11 12" key="1">
    <citation type="journal article" date="2014" name="BMC Genomics">
        <title>Genome and secretome analysis of the hemibiotrophic fungal pathogen, Moniliophthora roreri, which causes frosty pod rot disease of cacao: mechanisms of the biotrophic and necrotrophic phases.</title>
        <authorList>
            <person name="Meinhardt L.W."/>
            <person name="Costa G.G.L."/>
            <person name="Thomazella D.P.T."/>
            <person name="Teixeira P.J.P.L."/>
            <person name="Carazzolle M.F."/>
            <person name="Schuster S.C."/>
            <person name="Carlson J.E."/>
            <person name="Guiltinan M.J."/>
            <person name="Mieczkowski P."/>
            <person name="Farmer A."/>
            <person name="Ramaraj T."/>
            <person name="Crozier J."/>
            <person name="Davis R.E."/>
            <person name="Shao J."/>
            <person name="Melnick R.L."/>
            <person name="Pereira G.A.G."/>
            <person name="Bailey B.A."/>
        </authorList>
    </citation>
    <scope>NUCLEOTIDE SEQUENCE [LARGE SCALE GENOMIC DNA]</scope>
    <source>
        <strain evidence="11 12">MCA 2997</strain>
    </source>
</reference>
<dbReference type="PROSITE" id="PS00211">
    <property type="entry name" value="ABC_TRANSPORTER_1"/>
    <property type="match status" value="1"/>
</dbReference>
<feature type="domain" description="ABC transporter" evidence="10">
    <location>
        <begin position="835"/>
        <end position="1077"/>
    </location>
</feature>
<dbReference type="OrthoDB" id="245989at2759"/>
<dbReference type="Pfam" id="PF06422">
    <property type="entry name" value="PDR_CDR"/>
    <property type="match status" value="1"/>
</dbReference>
<evidence type="ECO:0000256" key="6">
    <source>
        <dbReference type="ARBA" id="ARBA00022840"/>
    </source>
</evidence>
<sequence>MSIKRRAERTSLYIPFLPPRVSSLIRGDSGSEEDSENVRLWTPDDLSLDVQEQVTNLATKLTSSSSGSQGPVVLNPFVERLDPAMDPRSKKFDHHRWIRSVFSLTSQDPEQQHVMRTAGVSFRNLNVYGFGKATDYQKTVGNVLLDIPGGVKGLLGQEGQRIDILTDFEGIVQPGELLLVLGPPGSGCSTFLKTIAGDTHGFCVDENSKINYQGIPYETMHKEFRGEVIYNAENDVHFPNLTVGQTLAFAAKARTPHTRFAGVSRDAWANHMKDVVMAVFGLTHAENTKVGNDFIRGVSGGERKRVSIAEAALSGSPLQCWDNSTRGLDSATALEFVKTLRLQSKYTSAAVVVAIYQASQAIYDIFDKVTVLYEGRQIYFGRAEAAKQYFIDMGFECPERQTTADFLTSLTNPAERHARPGFEHKVPRTPAEFVAAWKKSEERRLMVQTMDIFNLQHPVGGEQLAKFRESRQQTQSKGMRRGSPFTISLAMQVRICLSRGFQRLRGDIGTVIGPAIGNFILALIISSVFFNLPGDTSSFFSRGALLFYAVLMNGFSSALEILTLYDQRPIVEKHARMALYHPAAEAISSMICDLPSKVATAITFNITLYFMTNLRREPDAFFVFFLFSFVCTIAMSMIFRTIGAVSRTIQEAQGPASIVMLSLVIYTGFTIPVGDMRPWLRWINFLSPLGYVFESLMVNEFDGRDFPCVSFLPAGPGYDDLPASQRICATTGATAGSTVLSGTRYLDATFKYSGSHLWRNLGLLIMFIIVFCGTYLLATEYISAAKSKGEVLVFRRGQAPPTKRSDDEEAGVSVVQEKIMDYTGTGTIEKQTAVYHWEDVCFDVTIKGEARRILDHVDGWVEPGKLTALMGASGAGKTTLLDVLANRASTGVISGSMFVDGKPRGDDFQRKTGYAQQQDVHLATSTVREALIFSARLRQPSHVPDKEKVEYVSEVIRLLGMEEYADAIVGVPGEGLNIEQRKRLTIGVELAAKPQLLLFLDEPTSGLDSQTAWSICTLLRKLANNGQAILCTIHQPSGLLFQEFDRLLFLARGGRTVYFGDIGKNSRTLVEYFERQGASPCPPKANPAEWMLQVIGAAPGSVADKDYADAWRQSPEFSAVKKELASKRKQREAQPRDGDRHDEFAAPFWIQLLLCTQRVLQQYYRSPSYIYSKFGLNFLTALFIGISFSGSENTLQGLQNQLFAAFMLFTMFGNVINQILPHFVTQRSLYEVRERPAKMYSWKSFMLANQIAELLWNGLMGVIMFLCWYYPIGFAKNAEATNAVTERSGLMFLLVLAFMEFTSTFAHLCIAGVELAEAAGNIASLVFSLCLMFCGVLATPDKLPRFWIWMYRVSPFTYLVDAMVSTGLAHAEATCSQIEISRFDPPSGLTCGQFLGPLEQFASVLNPDATSQCEFCPIKSTDQFLDLIQMSFDHRWRNLGIVFVFIVFNFFAAMGLYWLARVPKGAKARKP</sequence>
<evidence type="ECO:0000259" key="10">
    <source>
        <dbReference type="PROSITE" id="PS50893"/>
    </source>
</evidence>
<dbReference type="EMBL" id="AWSO01000352">
    <property type="protein sequence ID" value="ESK91360.1"/>
    <property type="molecule type" value="Genomic_DNA"/>
</dbReference>
<feature type="transmembrane region" description="Helical" evidence="9">
    <location>
        <begin position="1202"/>
        <end position="1224"/>
    </location>
</feature>
<feature type="transmembrane region" description="Helical" evidence="9">
    <location>
        <begin position="654"/>
        <end position="674"/>
    </location>
</feature>
<keyword evidence="6" id="KW-0067">ATP-binding</keyword>
<dbReference type="InterPro" id="IPR027417">
    <property type="entry name" value="P-loop_NTPase"/>
</dbReference>
<dbReference type="Pfam" id="PF14510">
    <property type="entry name" value="ABC_trans_N"/>
    <property type="match status" value="1"/>
</dbReference>
<dbReference type="GO" id="GO:0005524">
    <property type="term" value="F:ATP binding"/>
    <property type="evidence" value="ECO:0007669"/>
    <property type="project" value="UniProtKB-KW"/>
</dbReference>
<comment type="caution">
    <text evidence="11">The sequence shown here is derived from an EMBL/GenBank/DDBJ whole genome shotgun (WGS) entry which is preliminary data.</text>
</comment>
<evidence type="ECO:0000256" key="7">
    <source>
        <dbReference type="ARBA" id="ARBA00022989"/>
    </source>
</evidence>
<dbReference type="SUPFAM" id="SSF52540">
    <property type="entry name" value="P-loop containing nucleoside triphosphate hydrolases"/>
    <property type="match status" value="2"/>
</dbReference>
<dbReference type="GO" id="GO:0016020">
    <property type="term" value="C:membrane"/>
    <property type="evidence" value="ECO:0007669"/>
    <property type="project" value="UniProtKB-SubCell"/>
</dbReference>
<dbReference type="KEGG" id="mrr:Moror_2764"/>
<dbReference type="PANTHER" id="PTHR19241">
    <property type="entry name" value="ATP-BINDING CASSETTE TRANSPORTER"/>
    <property type="match status" value="1"/>
</dbReference>
<dbReference type="Pfam" id="PF19055">
    <property type="entry name" value="ABC2_membrane_7"/>
    <property type="match status" value="1"/>
</dbReference>
<proteinExistence type="inferred from homology"/>
<dbReference type="GO" id="GO:0016887">
    <property type="term" value="F:ATP hydrolysis activity"/>
    <property type="evidence" value="ECO:0007669"/>
    <property type="project" value="InterPro"/>
</dbReference>
<dbReference type="CDD" id="cd03232">
    <property type="entry name" value="ABCG_PDR_domain2"/>
    <property type="match status" value="1"/>
</dbReference>